<dbReference type="AlphaFoldDB" id="M0DYT1"/>
<dbReference type="Gene3D" id="1.10.10.10">
    <property type="entry name" value="Winged helix-like DNA-binding domain superfamily/Winged helix DNA-binding domain"/>
    <property type="match status" value="1"/>
</dbReference>
<dbReference type="InterPro" id="IPR036388">
    <property type="entry name" value="WH-like_DNA-bd_sf"/>
</dbReference>
<dbReference type="SUPFAM" id="SSF46785">
    <property type="entry name" value="Winged helix' DNA-binding domain"/>
    <property type="match status" value="1"/>
</dbReference>
<evidence type="ECO:0000313" key="3">
    <source>
        <dbReference type="Proteomes" id="UP000011523"/>
    </source>
</evidence>
<dbReference type="Proteomes" id="UP000011523">
    <property type="component" value="Unassembled WGS sequence"/>
</dbReference>
<organism evidence="2 3">
    <name type="scientific">Halorubrum tebenquichense DSM 14210</name>
    <dbReference type="NCBI Taxonomy" id="1227485"/>
    <lineage>
        <taxon>Archaea</taxon>
        <taxon>Methanobacteriati</taxon>
        <taxon>Methanobacteriota</taxon>
        <taxon>Stenosarchaea group</taxon>
        <taxon>Halobacteria</taxon>
        <taxon>Halobacteriales</taxon>
        <taxon>Haloferacaceae</taxon>
        <taxon>Halorubrum</taxon>
    </lineage>
</organism>
<protein>
    <submittedName>
        <fullName evidence="2">Putative repressor phrH2</fullName>
    </submittedName>
</protein>
<evidence type="ECO:0000313" key="2">
    <source>
        <dbReference type="EMBL" id="ELZ40700.1"/>
    </source>
</evidence>
<evidence type="ECO:0000256" key="1">
    <source>
        <dbReference type="SAM" id="MobiDB-lite"/>
    </source>
</evidence>
<accession>M0DYT1</accession>
<gene>
    <name evidence="2" type="ORF">C472_01509</name>
</gene>
<comment type="caution">
    <text evidence="2">The sequence shown here is derived from an EMBL/GenBank/DDBJ whole genome shotgun (WGS) entry which is preliminary data.</text>
</comment>
<sequence>MRDSVPWMGGVDERILERLADDGDATAWEIAFDVLGRVSQSQVSDRCAVLADAELVERHERKVSDDRVETYWSISTWGEQFLSADVDPSLDVPIPKPRPPHATRPGKWAGF</sequence>
<dbReference type="RefSeq" id="WP_006628009.1">
    <property type="nucleotide sequence ID" value="NZ_AOJD01000017.1"/>
</dbReference>
<reference evidence="2 3" key="1">
    <citation type="journal article" date="2014" name="PLoS Genet.">
        <title>Phylogenetically driven sequencing of extremely halophilic archaea reveals strategies for static and dynamic osmo-response.</title>
        <authorList>
            <person name="Becker E.A."/>
            <person name="Seitzer P.M."/>
            <person name="Tritt A."/>
            <person name="Larsen D."/>
            <person name="Krusor M."/>
            <person name="Yao A.I."/>
            <person name="Wu D."/>
            <person name="Madern D."/>
            <person name="Eisen J.A."/>
            <person name="Darling A.E."/>
            <person name="Facciotti M.T."/>
        </authorList>
    </citation>
    <scope>NUCLEOTIDE SEQUENCE [LARGE SCALE GENOMIC DNA]</scope>
    <source>
        <strain evidence="2 3">DSM 14210</strain>
    </source>
</reference>
<name>M0DYT1_9EURY</name>
<feature type="region of interest" description="Disordered" evidence="1">
    <location>
        <begin position="88"/>
        <end position="111"/>
    </location>
</feature>
<dbReference type="InterPro" id="IPR036390">
    <property type="entry name" value="WH_DNA-bd_sf"/>
</dbReference>
<keyword evidence="3" id="KW-1185">Reference proteome</keyword>
<dbReference type="OrthoDB" id="285635at2157"/>
<proteinExistence type="predicted"/>
<dbReference type="EMBL" id="AOJD01000017">
    <property type="protein sequence ID" value="ELZ40700.1"/>
    <property type="molecule type" value="Genomic_DNA"/>
</dbReference>